<dbReference type="AlphaFoldDB" id="A0A370TG93"/>
<dbReference type="Proteomes" id="UP000254866">
    <property type="component" value="Unassembled WGS sequence"/>
</dbReference>
<dbReference type="PANTHER" id="PTHR35006:SF3">
    <property type="entry name" value="GLYOXALASE FAMILY PROTEIN (AFU_ORTHOLOGUE AFUA_3G06020)"/>
    <property type="match status" value="1"/>
</dbReference>
<feature type="region of interest" description="Disordered" evidence="1">
    <location>
        <begin position="133"/>
        <end position="155"/>
    </location>
</feature>
<feature type="compositionally biased region" description="Low complexity" evidence="1">
    <location>
        <begin position="383"/>
        <end position="392"/>
    </location>
</feature>
<dbReference type="EMBL" id="NPIC01000008">
    <property type="protein sequence ID" value="RDL33903.1"/>
    <property type="molecule type" value="Genomic_DNA"/>
</dbReference>
<dbReference type="GeneID" id="43601120"/>
<proteinExistence type="predicted"/>
<feature type="region of interest" description="Disordered" evidence="1">
    <location>
        <begin position="341"/>
        <end position="434"/>
    </location>
</feature>
<sequence length="517" mass="55871">MPQRTPVIEVSHLPSAASFYAAITQPLGLQFLFTSPPGSPTCLYFGTVTDIGTSSPRKDVVFSLSQSVAAIPRLSHIDLSAASSKAALEFYKKSQLYNKGSKHNSLEHNREDGSETIIARTADFDGNMIQTAYSSRGGPRRGPSVIEMPGPEKESRRVLEWQEDVARSISGAAEEQSQVSGSTYRGPPAGPGTFRRSDTFPAAKVVHRETVTTESYRRHHGDAPERSSSGGGGISGKALIGTLLGAAAGAAVAYAMVRSESPERVSTVPAGGSGRAVSYVEGYRAPASSYTHQRRDNVVERIPARSLVSERDTQNIQPRYVAQYTIAAPPQEHLERIDERSYISHQPSRSGRSVAQSSRARSRSQEHESRYERPLQILPAAPTPRSRSPVSHVSHRSRKSKTSNSGSRSHYESVRENPDAASYHSARSTRTESTIKPSAVTYVSAAPSKAGSSHSKTTIKLMPQGGSEISVRPSQVELPRSLVSGADYAESVAPSDSVSSVGSKRERERLVGRMSRR</sequence>
<feature type="compositionally biased region" description="Basic and acidic residues" evidence="1">
    <location>
        <begin position="409"/>
        <end position="418"/>
    </location>
</feature>
<dbReference type="Gene3D" id="3.10.180.10">
    <property type="entry name" value="2,3-Dihydroxybiphenyl 1,2-Dioxygenase, domain 1"/>
    <property type="match status" value="1"/>
</dbReference>
<keyword evidence="3" id="KW-1185">Reference proteome</keyword>
<feature type="region of interest" description="Disordered" evidence="1">
    <location>
        <begin position="489"/>
        <end position="517"/>
    </location>
</feature>
<evidence type="ECO:0008006" key="4">
    <source>
        <dbReference type="Google" id="ProtNLM"/>
    </source>
</evidence>
<feature type="compositionally biased region" description="Basic and acidic residues" evidence="1">
    <location>
        <begin position="363"/>
        <end position="373"/>
    </location>
</feature>
<dbReference type="InterPro" id="IPR029068">
    <property type="entry name" value="Glyas_Bleomycin-R_OHBP_Dase"/>
</dbReference>
<organism evidence="2 3">
    <name type="scientific">Venustampulla echinocandica</name>
    <dbReference type="NCBI Taxonomy" id="2656787"/>
    <lineage>
        <taxon>Eukaryota</taxon>
        <taxon>Fungi</taxon>
        <taxon>Dikarya</taxon>
        <taxon>Ascomycota</taxon>
        <taxon>Pezizomycotina</taxon>
        <taxon>Leotiomycetes</taxon>
        <taxon>Helotiales</taxon>
        <taxon>Pleuroascaceae</taxon>
        <taxon>Venustampulla</taxon>
    </lineage>
</organism>
<evidence type="ECO:0000256" key="1">
    <source>
        <dbReference type="SAM" id="MobiDB-lite"/>
    </source>
</evidence>
<reference evidence="2 3" key="1">
    <citation type="journal article" date="2018" name="IMA Fungus">
        <title>IMA Genome-F 9: Draft genome sequence of Annulohypoxylon stygium, Aspergillus mulundensis, Berkeleyomyces basicola (syn. Thielaviopsis basicola), Ceratocystis smalleyi, two Cercospora beticola strains, Coleophoma cylindrospora, Fusarium fracticaudum, Phialophora cf. hyalina, and Morchella septimelata.</title>
        <authorList>
            <person name="Wingfield B.D."/>
            <person name="Bills G.F."/>
            <person name="Dong Y."/>
            <person name="Huang W."/>
            <person name="Nel W.J."/>
            <person name="Swalarsk-Parry B.S."/>
            <person name="Vaghefi N."/>
            <person name="Wilken P.M."/>
            <person name="An Z."/>
            <person name="de Beer Z.W."/>
            <person name="De Vos L."/>
            <person name="Chen L."/>
            <person name="Duong T.A."/>
            <person name="Gao Y."/>
            <person name="Hammerbacher A."/>
            <person name="Kikkert J.R."/>
            <person name="Li Y."/>
            <person name="Li H."/>
            <person name="Li K."/>
            <person name="Li Q."/>
            <person name="Liu X."/>
            <person name="Ma X."/>
            <person name="Naidoo K."/>
            <person name="Pethybridge S.J."/>
            <person name="Sun J."/>
            <person name="Steenkamp E.T."/>
            <person name="van der Nest M.A."/>
            <person name="van Wyk S."/>
            <person name="Wingfield M.J."/>
            <person name="Xiong C."/>
            <person name="Yue Q."/>
            <person name="Zhang X."/>
        </authorList>
    </citation>
    <scope>NUCLEOTIDE SEQUENCE [LARGE SCALE GENOMIC DNA]</scope>
    <source>
        <strain evidence="2 3">BP 5553</strain>
    </source>
</reference>
<comment type="caution">
    <text evidence="2">The sequence shown here is derived from an EMBL/GenBank/DDBJ whole genome shotgun (WGS) entry which is preliminary data.</text>
</comment>
<feature type="compositionally biased region" description="Polar residues" evidence="1">
    <location>
        <begin position="425"/>
        <end position="434"/>
    </location>
</feature>
<dbReference type="OrthoDB" id="10249419at2759"/>
<evidence type="ECO:0000313" key="2">
    <source>
        <dbReference type="EMBL" id="RDL33903.1"/>
    </source>
</evidence>
<gene>
    <name evidence="2" type="ORF">BP5553_08271</name>
</gene>
<protein>
    <recommendedName>
        <fullName evidence="4">VOC domain-containing protein</fullName>
    </recommendedName>
</protein>
<dbReference type="PANTHER" id="PTHR35006">
    <property type="entry name" value="GLYOXALASE FAMILY PROTEIN (AFU_ORTHOLOGUE AFUA_5G14830)"/>
    <property type="match status" value="1"/>
</dbReference>
<feature type="region of interest" description="Disordered" evidence="1">
    <location>
        <begin position="170"/>
        <end position="233"/>
    </location>
</feature>
<dbReference type="RefSeq" id="XP_031867185.1">
    <property type="nucleotide sequence ID" value="XM_032016894.1"/>
</dbReference>
<feature type="compositionally biased region" description="Low complexity" evidence="1">
    <location>
        <begin position="348"/>
        <end position="359"/>
    </location>
</feature>
<accession>A0A370TG93</accession>
<evidence type="ECO:0000313" key="3">
    <source>
        <dbReference type="Proteomes" id="UP000254866"/>
    </source>
</evidence>
<dbReference type="STRING" id="2656787.A0A370TG93"/>
<name>A0A370TG93_9HELO</name>